<dbReference type="Proteomes" id="UP000591058">
    <property type="component" value="Unassembled WGS sequence"/>
</dbReference>
<comment type="caution">
    <text evidence="1">The sequence shown here is derived from an EMBL/GenBank/DDBJ whole genome shotgun (WGS) entry which is preliminary data.</text>
</comment>
<accession>A0A7K4DP36</accession>
<dbReference type="AlphaFoldDB" id="A0A7K4DP36"/>
<name>A0A7K4DP36_9EURY</name>
<evidence type="ECO:0000313" key="1">
    <source>
        <dbReference type="EMBL" id="NMO10202.1"/>
    </source>
</evidence>
<evidence type="ECO:0000313" key="2">
    <source>
        <dbReference type="Proteomes" id="UP000591058"/>
    </source>
</evidence>
<dbReference type="RefSeq" id="WP_157809453.1">
    <property type="nucleotide sequence ID" value="NZ_CP017766.1"/>
</dbReference>
<sequence length="53" mass="5867">MEISEIFPSYILGTRPYSKILLVSYSDSLARSFGGKAKDNLKNSVTISLVIRS</sequence>
<proteinExistence type="predicted"/>
<gene>
    <name evidence="1" type="ORF">HG719_10315</name>
</gene>
<organism evidence="1 2">
    <name type="scientific">Methanobacterium subterraneum</name>
    <dbReference type="NCBI Taxonomy" id="59277"/>
    <lineage>
        <taxon>Archaea</taxon>
        <taxon>Methanobacteriati</taxon>
        <taxon>Methanobacteriota</taxon>
        <taxon>Methanomada group</taxon>
        <taxon>Methanobacteria</taxon>
        <taxon>Methanobacteriales</taxon>
        <taxon>Methanobacteriaceae</taxon>
        <taxon>Methanobacterium</taxon>
    </lineage>
</organism>
<dbReference type="EMBL" id="JABBYL010000036">
    <property type="protein sequence ID" value="NMO10202.1"/>
    <property type="molecule type" value="Genomic_DNA"/>
</dbReference>
<dbReference type="GeneID" id="43419633"/>
<reference evidence="1 2" key="1">
    <citation type="submission" date="2020-04" db="EMBL/GenBank/DDBJ databases">
        <title>Draft genome of Methanobacterium subterraneum isolated from animal feces.</title>
        <authorList>
            <person name="Ouboter H.T."/>
            <person name="Berger S."/>
            <person name="Gungor E."/>
            <person name="Jetten M.S.M."/>
            <person name="Welte C.U."/>
        </authorList>
    </citation>
    <scope>NUCLEOTIDE SEQUENCE [LARGE SCALE GENOMIC DNA]</scope>
    <source>
        <strain evidence="1">HO_2020</strain>
    </source>
</reference>
<protein>
    <submittedName>
        <fullName evidence="1">Uncharacterized protein</fullName>
    </submittedName>
</protein>